<reference evidence="2 3" key="1">
    <citation type="journal article" date="2018" name="Science">
        <title>The opium poppy genome and morphinan production.</title>
        <authorList>
            <person name="Guo L."/>
            <person name="Winzer T."/>
            <person name="Yang X."/>
            <person name="Li Y."/>
            <person name="Ning Z."/>
            <person name="He Z."/>
            <person name="Teodor R."/>
            <person name="Lu Y."/>
            <person name="Bowser T.A."/>
            <person name="Graham I.A."/>
            <person name="Ye K."/>
        </authorList>
    </citation>
    <scope>NUCLEOTIDE SEQUENCE [LARGE SCALE GENOMIC DNA]</scope>
    <source>
        <strain evidence="3">cv. HN1</strain>
        <tissue evidence="2">Leaves</tissue>
    </source>
</reference>
<accession>A0A4Y7JCF0</accession>
<keyword evidence="3" id="KW-1185">Reference proteome</keyword>
<gene>
    <name evidence="2" type="ORF">C5167_006072</name>
</gene>
<evidence type="ECO:0000313" key="2">
    <source>
        <dbReference type="EMBL" id="RZC58773.1"/>
    </source>
</evidence>
<feature type="compositionally biased region" description="Basic and acidic residues" evidence="1">
    <location>
        <begin position="39"/>
        <end position="61"/>
    </location>
</feature>
<dbReference type="Proteomes" id="UP000316621">
    <property type="component" value="Chromosome 4"/>
</dbReference>
<sequence>MMKKQSNVSGDDLPSPPPSIPAVSSDWLSVMNKPLSHSKSFERLDVAADDEVLRGENEKQA</sequence>
<evidence type="ECO:0000256" key="1">
    <source>
        <dbReference type="SAM" id="MobiDB-lite"/>
    </source>
</evidence>
<evidence type="ECO:0000313" key="3">
    <source>
        <dbReference type="Proteomes" id="UP000316621"/>
    </source>
</evidence>
<dbReference type="EMBL" id="CM010718">
    <property type="protein sequence ID" value="RZC58773.1"/>
    <property type="molecule type" value="Genomic_DNA"/>
</dbReference>
<name>A0A4Y7JCF0_PAPSO</name>
<feature type="region of interest" description="Disordered" evidence="1">
    <location>
        <begin position="38"/>
        <end position="61"/>
    </location>
</feature>
<proteinExistence type="predicted"/>
<dbReference type="AlphaFoldDB" id="A0A4Y7JCF0"/>
<feature type="region of interest" description="Disordered" evidence="1">
    <location>
        <begin position="1"/>
        <end position="25"/>
    </location>
</feature>
<protein>
    <submittedName>
        <fullName evidence="2">Uncharacterized protein</fullName>
    </submittedName>
</protein>
<dbReference type="Gramene" id="RZC58773">
    <property type="protein sequence ID" value="RZC58773"/>
    <property type="gene ID" value="C5167_006072"/>
</dbReference>
<organism evidence="2 3">
    <name type="scientific">Papaver somniferum</name>
    <name type="common">Opium poppy</name>
    <dbReference type="NCBI Taxonomy" id="3469"/>
    <lineage>
        <taxon>Eukaryota</taxon>
        <taxon>Viridiplantae</taxon>
        <taxon>Streptophyta</taxon>
        <taxon>Embryophyta</taxon>
        <taxon>Tracheophyta</taxon>
        <taxon>Spermatophyta</taxon>
        <taxon>Magnoliopsida</taxon>
        <taxon>Ranunculales</taxon>
        <taxon>Papaveraceae</taxon>
        <taxon>Papaveroideae</taxon>
        <taxon>Papaver</taxon>
    </lineage>
</organism>